<keyword evidence="2" id="KW-0808">Transferase</keyword>
<comment type="caution">
    <text evidence="2">The sequence shown here is derived from an EMBL/GenBank/DDBJ whole genome shotgun (WGS) entry which is preliminary data.</text>
</comment>
<name>A0ABW3JXB2_9BACT</name>
<dbReference type="InterPro" id="IPR042099">
    <property type="entry name" value="ANL_N_sf"/>
</dbReference>
<keyword evidence="3" id="KW-1185">Reference proteome</keyword>
<dbReference type="SUPFAM" id="SSF56801">
    <property type="entry name" value="Acetyl-CoA synthetase-like"/>
    <property type="match status" value="1"/>
</dbReference>
<evidence type="ECO:0000313" key="3">
    <source>
        <dbReference type="Proteomes" id="UP001597112"/>
    </source>
</evidence>
<dbReference type="InterPro" id="IPR007534">
    <property type="entry name" value="LuxE"/>
</dbReference>
<dbReference type="Proteomes" id="UP001597112">
    <property type="component" value="Unassembled WGS sequence"/>
</dbReference>
<organism evidence="2 3">
    <name type="scientific">Ohtaekwangia kribbensis</name>
    <dbReference type="NCBI Taxonomy" id="688913"/>
    <lineage>
        <taxon>Bacteria</taxon>
        <taxon>Pseudomonadati</taxon>
        <taxon>Bacteroidota</taxon>
        <taxon>Cytophagia</taxon>
        <taxon>Cytophagales</taxon>
        <taxon>Fulvivirgaceae</taxon>
        <taxon>Ohtaekwangia</taxon>
    </lineage>
</organism>
<gene>
    <name evidence="2" type="ORF">ACFQ21_03465</name>
</gene>
<evidence type="ECO:0000313" key="2">
    <source>
        <dbReference type="EMBL" id="MFD0998345.1"/>
    </source>
</evidence>
<dbReference type="EMBL" id="JBHTKA010000001">
    <property type="protein sequence ID" value="MFD0998345.1"/>
    <property type="molecule type" value="Genomic_DNA"/>
</dbReference>
<dbReference type="Gene3D" id="3.40.50.12780">
    <property type="entry name" value="N-terminal domain of ligase-like"/>
    <property type="match status" value="1"/>
</dbReference>
<proteinExistence type="predicted"/>
<accession>A0ABW3JXB2</accession>
<reference evidence="3" key="1">
    <citation type="journal article" date="2019" name="Int. J. Syst. Evol. Microbiol.">
        <title>The Global Catalogue of Microorganisms (GCM) 10K type strain sequencing project: providing services to taxonomists for standard genome sequencing and annotation.</title>
        <authorList>
            <consortium name="The Broad Institute Genomics Platform"/>
            <consortium name="The Broad Institute Genome Sequencing Center for Infectious Disease"/>
            <person name="Wu L."/>
            <person name="Ma J."/>
        </authorList>
    </citation>
    <scope>NUCLEOTIDE SEQUENCE [LARGE SCALE GENOMIC DNA]</scope>
    <source>
        <strain evidence="3">CCUG 58938</strain>
    </source>
</reference>
<feature type="domain" description="Acyl-protein synthetase LuxE" evidence="1">
    <location>
        <begin position="17"/>
        <end position="90"/>
    </location>
</feature>
<protein>
    <submittedName>
        <fullName evidence="2">Acyl transferase</fullName>
    </submittedName>
</protein>
<evidence type="ECO:0000259" key="1">
    <source>
        <dbReference type="Pfam" id="PF04443"/>
    </source>
</evidence>
<dbReference type="Pfam" id="PF04443">
    <property type="entry name" value="LuxE"/>
    <property type="match status" value="1"/>
</dbReference>
<dbReference type="GO" id="GO:0016740">
    <property type="term" value="F:transferase activity"/>
    <property type="evidence" value="ECO:0007669"/>
    <property type="project" value="UniProtKB-KW"/>
</dbReference>
<sequence>MDTFKSFESTLYSVNDQTFAHIALEVFRFQAVNNPVYRAFIQNLSVDPAAIARVEDIPFLPISFFKTHALQSGNWQPEVTFTSSGTTGATTSKHAVADLEFYQRHSQRCFEYFFGPLTDYHFLALLPSYLERQGSSLIAMMDYFIRHSNSSYSSYYLFQIDKLLEDLAKLRSDTSRKVILWGVSFALLDLAEKFEIDLSHCLIFETGGMKGRRKEITRAELHGILHERLKASHIYSEYGMTELLSQAYTAGEFRFKCPPWMKIIGRDITDPLSKGLLRETAGINVIDLANIQTVSFIETEDLGKVYPDGTFEVLGRMDNSDVRGCNLMIG</sequence>
<dbReference type="RefSeq" id="WP_377574893.1">
    <property type="nucleotide sequence ID" value="NZ_JBHTKA010000001.1"/>
</dbReference>